<name>A0ABU9ANU3_9BACT</name>
<dbReference type="EMBL" id="JBBUKT010000001">
    <property type="protein sequence ID" value="MEK7949362.1"/>
    <property type="molecule type" value="Genomic_DNA"/>
</dbReference>
<accession>A0ABU9ANU3</accession>
<sequence length="88" mass="9005">MDSCIGTFAANDVAMNHPSSSNNPSQEPVPPLSDQAAGVERESAAEAACDASACCESMIRFVKEHPCLSVGLALAIGLIAGRCVAIDN</sequence>
<reference evidence="2 3" key="1">
    <citation type="submission" date="2024-04" db="EMBL/GenBank/DDBJ databases">
        <title>Luteolibacter sp. isolated from soil.</title>
        <authorList>
            <person name="An J."/>
        </authorList>
    </citation>
    <scope>NUCLEOTIDE SEQUENCE [LARGE SCALE GENOMIC DNA]</scope>
    <source>
        <strain evidence="2 3">Y139</strain>
    </source>
</reference>
<organism evidence="2 3">
    <name type="scientific">Luteolibacter soli</name>
    <dbReference type="NCBI Taxonomy" id="3135280"/>
    <lineage>
        <taxon>Bacteria</taxon>
        <taxon>Pseudomonadati</taxon>
        <taxon>Verrucomicrobiota</taxon>
        <taxon>Verrucomicrobiia</taxon>
        <taxon>Verrucomicrobiales</taxon>
        <taxon>Verrucomicrobiaceae</taxon>
        <taxon>Luteolibacter</taxon>
    </lineage>
</organism>
<evidence type="ECO:0000313" key="3">
    <source>
        <dbReference type="Proteomes" id="UP001371305"/>
    </source>
</evidence>
<feature type="compositionally biased region" description="Polar residues" evidence="1">
    <location>
        <begin position="17"/>
        <end position="26"/>
    </location>
</feature>
<protein>
    <submittedName>
        <fullName evidence="2">Uncharacterized protein</fullName>
    </submittedName>
</protein>
<keyword evidence="3" id="KW-1185">Reference proteome</keyword>
<dbReference type="Proteomes" id="UP001371305">
    <property type="component" value="Unassembled WGS sequence"/>
</dbReference>
<feature type="region of interest" description="Disordered" evidence="1">
    <location>
        <begin position="15"/>
        <end position="39"/>
    </location>
</feature>
<proteinExistence type="predicted"/>
<evidence type="ECO:0000313" key="2">
    <source>
        <dbReference type="EMBL" id="MEK7949362.1"/>
    </source>
</evidence>
<evidence type="ECO:0000256" key="1">
    <source>
        <dbReference type="SAM" id="MobiDB-lite"/>
    </source>
</evidence>
<gene>
    <name evidence="2" type="ORF">WKV53_02580</name>
</gene>
<comment type="caution">
    <text evidence="2">The sequence shown here is derived from an EMBL/GenBank/DDBJ whole genome shotgun (WGS) entry which is preliminary data.</text>
</comment>
<dbReference type="RefSeq" id="WP_341402779.1">
    <property type="nucleotide sequence ID" value="NZ_JBBUKT010000001.1"/>
</dbReference>